<keyword evidence="3" id="KW-1185">Reference proteome</keyword>
<dbReference type="Proteomes" id="UP000757604">
    <property type="component" value="Unassembled WGS sequence"/>
</dbReference>
<dbReference type="Pfam" id="PF06170">
    <property type="entry name" value="DUF983"/>
    <property type="match status" value="1"/>
</dbReference>
<proteinExistence type="predicted"/>
<accession>A0ABS7HD14</accession>
<keyword evidence="1" id="KW-1133">Transmembrane helix</keyword>
<evidence type="ECO:0000256" key="1">
    <source>
        <dbReference type="SAM" id="Phobius"/>
    </source>
</evidence>
<name>A0ABS7HD14_9HYPH</name>
<reference evidence="2 3" key="1">
    <citation type="journal article" date="2021" name="MBio">
        <title>Poor Competitiveness of Bradyrhizobium in Pigeon Pea Root Colonization in Indian Soils.</title>
        <authorList>
            <person name="Chalasani D."/>
            <person name="Basu A."/>
            <person name="Pullabhotla S.V.S.R.N."/>
            <person name="Jorrin B."/>
            <person name="Neal A.L."/>
            <person name="Poole P.S."/>
            <person name="Podile A.R."/>
            <person name="Tkacz A."/>
        </authorList>
    </citation>
    <scope>NUCLEOTIDE SEQUENCE [LARGE SCALE GENOMIC DNA]</scope>
    <source>
        <strain evidence="2 3">HU44</strain>
    </source>
</reference>
<dbReference type="EMBL" id="JAEUAO010000003">
    <property type="protein sequence ID" value="MBW9064319.1"/>
    <property type="molecule type" value="Genomic_DNA"/>
</dbReference>
<keyword evidence="1" id="KW-0812">Transmembrane</keyword>
<evidence type="ECO:0000313" key="3">
    <source>
        <dbReference type="Proteomes" id="UP000757604"/>
    </source>
</evidence>
<keyword evidence="1" id="KW-0472">Membrane</keyword>
<feature type="transmembrane region" description="Helical" evidence="1">
    <location>
        <begin position="55"/>
        <end position="75"/>
    </location>
</feature>
<organism evidence="2 3">
    <name type="scientific">Rhizobium herbae</name>
    <dbReference type="NCBI Taxonomy" id="508661"/>
    <lineage>
        <taxon>Bacteria</taxon>
        <taxon>Pseudomonadati</taxon>
        <taxon>Pseudomonadota</taxon>
        <taxon>Alphaproteobacteria</taxon>
        <taxon>Hyphomicrobiales</taxon>
        <taxon>Rhizobiaceae</taxon>
        <taxon>Rhizobium/Agrobacterium group</taxon>
        <taxon>Rhizobium</taxon>
    </lineage>
</organism>
<feature type="transmembrane region" description="Helical" evidence="1">
    <location>
        <begin position="81"/>
        <end position="100"/>
    </location>
</feature>
<evidence type="ECO:0000313" key="2">
    <source>
        <dbReference type="EMBL" id="MBW9064319.1"/>
    </source>
</evidence>
<dbReference type="InterPro" id="IPR009325">
    <property type="entry name" value="DUF983"/>
</dbReference>
<protein>
    <submittedName>
        <fullName evidence="2">DUF983 domain-containing protein</fullName>
    </submittedName>
</protein>
<comment type="caution">
    <text evidence="2">The sequence shown here is derived from an EMBL/GenBank/DDBJ whole genome shotgun (WGS) entry which is preliminary data.</text>
</comment>
<sequence>MTGEYPPLPPARTGMRGLCPRCGQGHLFEGFLTLKPSCEACGLDYAFADPADGPAFFVICFTCVPAIALACWIEVTYEPSLWVHLFTSFPLLMLACLLPLRPLKGWLVNSQYFYKAEEGKIDWDYVRPAATSATVEQPAVAPLHSTDQTQFPITSKSGLAA</sequence>
<gene>
    <name evidence="2" type="ORF">JNB71_13410</name>
</gene>